<dbReference type="PANTHER" id="PTHR24421">
    <property type="entry name" value="NITRATE/NITRITE SENSOR PROTEIN NARX-RELATED"/>
    <property type="match status" value="1"/>
</dbReference>
<keyword evidence="3" id="KW-0808">Transferase</keyword>
<evidence type="ECO:0000313" key="9">
    <source>
        <dbReference type="EMBL" id="TCP09794.1"/>
    </source>
</evidence>
<protein>
    <recommendedName>
        <fullName evidence="2">histidine kinase</fullName>
        <ecNumber evidence="2">2.7.13.3</ecNumber>
    </recommendedName>
</protein>
<evidence type="ECO:0000313" key="8">
    <source>
        <dbReference type="EMBL" id="PPE70823.1"/>
    </source>
</evidence>
<evidence type="ECO:0000256" key="2">
    <source>
        <dbReference type="ARBA" id="ARBA00012438"/>
    </source>
</evidence>
<evidence type="ECO:0000256" key="1">
    <source>
        <dbReference type="ARBA" id="ARBA00000085"/>
    </source>
</evidence>
<feature type="transmembrane region" description="Helical" evidence="6">
    <location>
        <begin position="51"/>
        <end position="71"/>
    </location>
</feature>
<proteinExistence type="predicted"/>
<sequence length="760" mass="83666">MSSAPHSLPPDLHGTAPAGSGTLLSTGQWNAFSQRLGRHPPGRWLGWRLRLLAAATLLACLGVFSLAYWLAQQPKIGASWRTLADGSVELYATDDALLQAAQGRKLAGLSTDEHAFVPVDALTLQRSARWIIDDTRSRDYLRQQQLLQRLLAEPSLHLHFSDGSLLEVTPKPRGFGGLGLLFWLLCALALVVWGVTLSVVLSRPGRRNAIYAVMTLGQAGNLVFIAIESTLELVWPPHLAGWDLHCRVAFDLAAAAAAVHATAMYPRRIPRAPLAIALAWSAAALLLALSLAGWLPGVWWWVQGLGALMGAASIAVLTWSHRLEPNPFALVLRRFGGIVVGTWVLLTVALATADGQPGIQQNISIIGSMIWYVFFASLLLLIPFLSKSQQVMREFSLLAAITTVATSLDLLFVAAFSLGQLTSVTLALFVSLGLYVGARQWLLDRLMGSSVVTTERMFEQLYKIAREVEARPERTGPLLVRLLRDLFEPLEIHVVDKLTAASRVLNNGSTLVVPIPNMVNPQPQAPSMGSIVIRFAHRGRKLFTSEDARLTDRIFEQLRRAVAFDKAVEQGRSEERARIAQDLHDDIGARLLTLMYKSPTPEMEDYVRHTLQDLKTLTRGLAAQHHHLADAAAEWKSDLAHRLDAAECELGWNTSFDRNVPIGVVQWSALTRVLRELANNAIAHSRATRVDVTITLQQERLELVVRDNGIGRNPAAWTHGLGLGGIRKRVKQLGGDVEWKEVAPHGIECRVLIQQFRPTD</sequence>
<dbReference type="InterPro" id="IPR003594">
    <property type="entry name" value="HATPase_dom"/>
</dbReference>
<keyword evidence="4 8" id="KW-0418">Kinase</keyword>
<organism evidence="8 10">
    <name type="scientific">Caldimonas thermodepolymerans</name>
    <dbReference type="NCBI Taxonomy" id="215580"/>
    <lineage>
        <taxon>Bacteria</taxon>
        <taxon>Pseudomonadati</taxon>
        <taxon>Pseudomonadota</taxon>
        <taxon>Betaproteobacteria</taxon>
        <taxon>Burkholderiales</taxon>
        <taxon>Sphaerotilaceae</taxon>
        <taxon>Caldimonas</taxon>
    </lineage>
</organism>
<dbReference type="Proteomes" id="UP000294772">
    <property type="component" value="Unassembled WGS sequence"/>
</dbReference>
<dbReference type="InterPro" id="IPR050482">
    <property type="entry name" value="Sensor_HK_TwoCompSys"/>
</dbReference>
<dbReference type="OrthoDB" id="8697484at2"/>
<accession>A0A2S5T746</accession>
<comment type="caution">
    <text evidence="8">The sequence shown here is derived from an EMBL/GenBank/DDBJ whole genome shotgun (WGS) entry which is preliminary data.</text>
</comment>
<dbReference type="EMBL" id="PSNY01000004">
    <property type="protein sequence ID" value="PPE70823.1"/>
    <property type="molecule type" value="Genomic_DNA"/>
</dbReference>
<dbReference type="PANTHER" id="PTHR24421:SF10">
    <property type="entry name" value="NITRATE_NITRITE SENSOR PROTEIN NARQ"/>
    <property type="match status" value="1"/>
</dbReference>
<dbReference type="InterPro" id="IPR005467">
    <property type="entry name" value="His_kinase_dom"/>
</dbReference>
<feature type="transmembrane region" description="Helical" evidence="6">
    <location>
        <begin position="363"/>
        <end position="385"/>
    </location>
</feature>
<keyword evidence="5" id="KW-0902">Two-component regulatory system</keyword>
<dbReference type="GO" id="GO:0004673">
    <property type="term" value="F:protein histidine kinase activity"/>
    <property type="evidence" value="ECO:0007669"/>
    <property type="project" value="UniProtKB-EC"/>
</dbReference>
<feature type="domain" description="Histidine kinase" evidence="7">
    <location>
        <begin position="670"/>
        <end position="757"/>
    </location>
</feature>
<feature type="transmembrane region" description="Helical" evidence="6">
    <location>
        <begin position="397"/>
        <end position="415"/>
    </location>
</feature>
<keyword evidence="10" id="KW-1185">Reference proteome</keyword>
<dbReference type="Pfam" id="PF02518">
    <property type="entry name" value="HATPase_c"/>
    <property type="match status" value="1"/>
</dbReference>
<evidence type="ECO:0000313" key="11">
    <source>
        <dbReference type="Proteomes" id="UP000294772"/>
    </source>
</evidence>
<dbReference type="Gene3D" id="3.30.565.10">
    <property type="entry name" value="Histidine kinase-like ATPase, C-terminal domain"/>
    <property type="match status" value="1"/>
</dbReference>
<name>A0A2S5T746_9BURK</name>
<dbReference type="GO" id="GO:0000160">
    <property type="term" value="P:phosphorelay signal transduction system"/>
    <property type="evidence" value="ECO:0007669"/>
    <property type="project" value="UniProtKB-KW"/>
</dbReference>
<comment type="catalytic activity">
    <reaction evidence="1">
        <text>ATP + protein L-histidine = ADP + protein N-phospho-L-histidine.</text>
        <dbReference type="EC" id="2.7.13.3"/>
    </reaction>
</comment>
<dbReference type="SUPFAM" id="SSF55874">
    <property type="entry name" value="ATPase domain of HSP90 chaperone/DNA topoisomerase II/histidine kinase"/>
    <property type="match status" value="1"/>
</dbReference>
<dbReference type="PROSITE" id="PS50109">
    <property type="entry name" value="HIS_KIN"/>
    <property type="match status" value="1"/>
</dbReference>
<gene>
    <name evidence="8" type="ORF">C1702_04595</name>
    <name evidence="9" type="ORF">EV676_101373</name>
</gene>
<feature type="transmembrane region" description="Helical" evidence="6">
    <location>
        <begin position="272"/>
        <end position="292"/>
    </location>
</feature>
<evidence type="ECO:0000259" key="7">
    <source>
        <dbReference type="PROSITE" id="PS50109"/>
    </source>
</evidence>
<keyword evidence="6" id="KW-0812">Transmembrane</keyword>
<dbReference type="Proteomes" id="UP000239406">
    <property type="component" value="Unassembled WGS sequence"/>
</dbReference>
<evidence type="ECO:0000256" key="5">
    <source>
        <dbReference type="ARBA" id="ARBA00023012"/>
    </source>
</evidence>
<feature type="transmembrane region" description="Helical" evidence="6">
    <location>
        <begin position="180"/>
        <end position="201"/>
    </location>
</feature>
<feature type="transmembrane region" description="Helical" evidence="6">
    <location>
        <begin position="298"/>
        <end position="319"/>
    </location>
</feature>
<feature type="transmembrane region" description="Helical" evidence="6">
    <location>
        <begin position="331"/>
        <end position="351"/>
    </location>
</feature>
<dbReference type="CDD" id="cd16917">
    <property type="entry name" value="HATPase_UhpB-NarQ-NarX-like"/>
    <property type="match status" value="1"/>
</dbReference>
<dbReference type="AlphaFoldDB" id="A0A2S5T746"/>
<keyword evidence="6" id="KW-0472">Membrane</keyword>
<dbReference type="EMBL" id="SLXF01000001">
    <property type="protein sequence ID" value="TCP09794.1"/>
    <property type="molecule type" value="Genomic_DNA"/>
</dbReference>
<reference evidence="9 11" key="2">
    <citation type="submission" date="2019-03" db="EMBL/GenBank/DDBJ databases">
        <title>Genomic Encyclopedia of Type Strains, Phase IV (KMG-IV): sequencing the most valuable type-strain genomes for metagenomic binning, comparative biology and taxonomic classification.</title>
        <authorList>
            <person name="Goeker M."/>
        </authorList>
    </citation>
    <scope>NUCLEOTIDE SEQUENCE [LARGE SCALE GENOMIC DNA]</scope>
    <source>
        <strain evidence="9 11">DSM 15264</strain>
    </source>
</reference>
<dbReference type="EC" id="2.7.13.3" evidence="2"/>
<evidence type="ECO:0000256" key="3">
    <source>
        <dbReference type="ARBA" id="ARBA00022679"/>
    </source>
</evidence>
<evidence type="ECO:0000313" key="10">
    <source>
        <dbReference type="Proteomes" id="UP000239406"/>
    </source>
</evidence>
<keyword evidence="6" id="KW-1133">Transmembrane helix</keyword>
<dbReference type="InterPro" id="IPR036890">
    <property type="entry name" value="HATPase_C_sf"/>
</dbReference>
<dbReference type="RefSeq" id="WP_104356513.1">
    <property type="nucleotide sequence ID" value="NZ_CALFFA010000022.1"/>
</dbReference>
<reference evidence="8 10" key="1">
    <citation type="submission" date="2018-02" db="EMBL/GenBank/DDBJ databases">
        <title>Reclassifiation of [Polyangium] brachysporum DSM 7029 as Guopingzhaonella breviflexa gen. nov., sp. nov., a member of the family Comamonadaceae.</title>
        <authorList>
            <person name="Tang B."/>
        </authorList>
    </citation>
    <scope>NUCLEOTIDE SEQUENCE [LARGE SCALE GENOMIC DNA]</scope>
    <source>
        <strain evidence="8 10">DSM 15344</strain>
    </source>
</reference>
<evidence type="ECO:0000256" key="4">
    <source>
        <dbReference type="ARBA" id="ARBA00022777"/>
    </source>
</evidence>
<evidence type="ECO:0000256" key="6">
    <source>
        <dbReference type="SAM" id="Phobius"/>
    </source>
</evidence>